<dbReference type="GO" id="GO:0020037">
    <property type="term" value="F:heme binding"/>
    <property type="evidence" value="ECO:0007669"/>
    <property type="project" value="InterPro"/>
</dbReference>
<keyword evidence="3 7" id="KW-0479">Metal-binding</keyword>
<keyword evidence="9" id="KW-0812">Transmembrane</keyword>
<evidence type="ECO:0000256" key="8">
    <source>
        <dbReference type="RuleBase" id="RU000461"/>
    </source>
</evidence>
<dbReference type="OrthoDB" id="1055148at2759"/>
<dbReference type="EMBL" id="KZ305100">
    <property type="protein sequence ID" value="PIA27035.1"/>
    <property type="molecule type" value="Genomic_DNA"/>
</dbReference>
<dbReference type="PANTHER" id="PTHR47947">
    <property type="entry name" value="CYTOCHROME P450 82C3-RELATED"/>
    <property type="match status" value="1"/>
</dbReference>
<dbReference type="Pfam" id="PF00067">
    <property type="entry name" value="p450"/>
    <property type="match status" value="1"/>
</dbReference>
<proteinExistence type="inferred from homology"/>
<gene>
    <name evidence="10" type="ORF">AQUCO_08300013v1</name>
</gene>
<dbReference type="InterPro" id="IPR036396">
    <property type="entry name" value="Cyt_P450_sf"/>
</dbReference>
<evidence type="ECO:0000313" key="11">
    <source>
        <dbReference type="Proteomes" id="UP000230069"/>
    </source>
</evidence>
<dbReference type="FunFam" id="1.10.630.10:FF:000081">
    <property type="entry name" value="Cytochrome P450 CYP81N5"/>
    <property type="match status" value="1"/>
</dbReference>
<dbReference type="PROSITE" id="PS00086">
    <property type="entry name" value="CYTOCHROME_P450"/>
    <property type="match status" value="1"/>
</dbReference>
<accession>A0A2G5C6Y6</accession>
<dbReference type="PRINTS" id="PR00385">
    <property type="entry name" value="P450"/>
</dbReference>
<dbReference type="PANTHER" id="PTHR47947:SF13">
    <property type="entry name" value="CYTOCHROME P450, FAMILY 81, SUBFAMILY K, POLYPEPTIDE 1-RELATED"/>
    <property type="match status" value="1"/>
</dbReference>
<keyword evidence="2 7" id="KW-0349">Heme</keyword>
<comment type="similarity">
    <text evidence="1 8">Belongs to the cytochrome P450 family.</text>
</comment>
<evidence type="ECO:0000256" key="4">
    <source>
        <dbReference type="ARBA" id="ARBA00023002"/>
    </source>
</evidence>
<dbReference type="PRINTS" id="PR00463">
    <property type="entry name" value="EP450I"/>
</dbReference>
<dbReference type="InterPro" id="IPR017972">
    <property type="entry name" value="Cyt_P450_CS"/>
</dbReference>
<evidence type="ECO:0000256" key="7">
    <source>
        <dbReference type="PIRSR" id="PIRSR602401-1"/>
    </source>
</evidence>
<evidence type="ECO:0000256" key="9">
    <source>
        <dbReference type="SAM" id="Phobius"/>
    </source>
</evidence>
<dbReference type="InterPro" id="IPR050651">
    <property type="entry name" value="Plant_Cytochrome_P450_Monoox"/>
</dbReference>
<feature type="non-terminal residue" evidence="10">
    <location>
        <position position="501"/>
    </location>
</feature>
<evidence type="ECO:0000313" key="10">
    <source>
        <dbReference type="EMBL" id="PIA27035.1"/>
    </source>
</evidence>
<dbReference type="CDD" id="cd20653">
    <property type="entry name" value="CYP81"/>
    <property type="match status" value="1"/>
</dbReference>
<dbReference type="GO" id="GO:0044550">
    <property type="term" value="P:secondary metabolite biosynthetic process"/>
    <property type="evidence" value="ECO:0007669"/>
    <property type="project" value="UniProtKB-ARBA"/>
</dbReference>
<feature type="binding site" description="axial binding residue" evidence="7">
    <location>
        <position position="443"/>
    </location>
    <ligand>
        <name>heme</name>
        <dbReference type="ChEBI" id="CHEBI:30413"/>
    </ligand>
    <ligandPart>
        <name>Fe</name>
        <dbReference type="ChEBI" id="CHEBI:18248"/>
    </ligandPart>
</feature>
<dbReference type="SUPFAM" id="SSF48264">
    <property type="entry name" value="Cytochrome P450"/>
    <property type="match status" value="1"/>
</dbReference>
<keyword evidence="4 8" id="KW-0560">Oxidoreductase</keyword>
<evidence type="ECO:0008006" key="12">
    <source>
        <dbReference type="Google" id="ProtNLM"/>
    </source>
</evidence>
<dbReference type="Gene3D" id="1.10.630.10">
    <property type="entry name" value="Cytochrome P450"/>
    <property type="match status" value="1"/>
</dbReference>
<comment type="cofactor">
    <cofactor evidence="7">
        <name>heme</name>
        <dbReference type="ChEBI" id="CHEBI:30413"/>
    </cofactor>
</comment>
<keyword evidence="5 7" id="KW-0408">Iron</keyword>
<evidence type="ECO:0000256" key="3">
    <source>
        <dbReference type="ARBA" id="ARBA00022723"/>
    </source>
</evidence>
<dbReference type="InterPro" id="IPR001128">
    <property type="entry name" value="Cyt_P450"/>
</dbReference>
<feature type="transmembrane region" description="Helical" evidence="9">
    <location>
        <begin position="6"/>
        <end position="24"/>
    </location>
</feature>
<keyword evidence="6 8" id="KW-0503">Monooxygenase</keyword>
<keyword evidence="9" id="KW-0472">Membrane</keyword>
<dbReference type="Proteomes" id="UP000230069">
    <property type="component" value="Unassembled WGS sequence"/>
</dbReference>
<evidence type="ECO:0000256" key="5">
    <source>
        <dbReference type="ARBA" id="ARBA00023004"/>
    </source>
</evidence>
<dbReference type="GO" id="GO:0004497">
    <property type="term" value="F:monooxygenase activity"/>
    <property type="evidence" value="ECO:0007669"/>
    <property type="project" value="UniProtKB-KW"/>
</dbReference>
<keyword evidence="11" id="KW-1185">Reference proteome</keyword>
<dbReference type="GO" id="GO:0016705">
    <property type="term" value="F:oxidoreductase activity, acting on paired donors, with incorporation or reduction of molecular oxygen"/>
    <property type="evidence" value="ECO:0007669"/>
    <property type="project" value="InterPro"/>
</dbReference>
<dbReference type="InterPro" id="IPR002401">
    <property type="entry name" value="Cyt_P450_E_grp-I"/>
</dbReference>
<keyword evidence="9" id="KW-1133">Transmembrane helix</keyword>
<evidence type="ECO:0000256" key="1">
    <source>
        <dbReference type="ARBA" id="ARBA00010617"/>
    </source>
</evidence>
<sequence length="501" mass="57308">MDFTNYISIFTIFFILFISFKYILTRKKIPPSPYALPILGHLHLLKKPLHRTFQSLSNQFGPIFFLKLGFRNVLIVSSPSFVEEIFTKNDIAFANRPDFLAGQYLGQNYTHLGWAPYGHHWRNLRRVTTIEIFSSNRITMSSNLRREEIIHSIKEMFLLSSNEWKLIDLKSTFFDLTLNIMMKIVAGRPCYEDGIDFEDKNRMREMLKDTFVPNVSMNLGDCFKILRRFTFLGLEKNLVKLSRTRAVFLQSLIDERRKKRSSGGELIDGDNKRITVIDGLLSLQETEPDYYSDDTIQGLIMIMFTAGTDTSAATMEWVMSVLLNHPEVLDKARDEIDSNVDEGCLIDDSDLPNLPYLHCIINETLRLFPAGPLLVPHSSSEECTIGGYKIPRGTMLFVNVWAIHRDPKFWTEPNSFKPERFEGVQGERDGFKFIPFGLGRRGCPGAGLAMKTVALALGMFIQCFEWKKVGAEPVDLTEGSGSTMPKAKPLEAFFRTRPSMK</sequence>
<evidence type="ECO:0000256" key="2">
    <source>
        <dbReference type="ARBA" id="ARBA00022617"/>
    </source>
</evidence>
<evidence type="ECO:0000256" key="6">
    <source>
        <dbReference type="ARBA" id="ARBA00023033"/>
    </source>
</evidence>
<dbReference type="AlphaFoldDB" id="A0A2G5C6Y6"/>
<dbReference type="GO" id="GO:0005506">
    <property type="term" value="F:iron ion binding"/>
    <property type="evidence" value="ECO:0007669"/>
    <property type="project" value="InterPro"/>
</dbReference>
<protein>
    <recommendedName>
        <fullName evidence="12">Cytochrome P450</fullName>
    </recommendedName>
</protein>
<organism evidence="10 11">
    <name type="scientific">Aquilegia coerulea</name>
    <name type="common">Rocky mountain columbine</name>
    <dbReference type="NCBI Taxonomy" id="218851"/>
    <lineage>
        <taxon>Eukaryota</taxon>
        <taxon>Viridiplantae</taxon>
        <taxon>Streptophyta</taxon>
        <taxon>Embryophyta</taxon>
        <taxon>Tracheophyta</taxon>
        <taxon>Spermatophyta</taxon>
        <taxon>Magnoliopsida</taxon>
        <taxon>Ranunculales</taxon>
        <taxon>Ranunculaceae</taxon>
        <taxon>Thalictroideae</taxon>
        <taxon>Aquilegia</taxon>
    </lineage>
</organism>
<name>A0A2G5C6Y6_AQUCA</name>
<reference evidence="10 11" key="1">
    <citation type="submission" date="2017-09" db="EMBL/GenBank/DDBJ databases">
        <title>WGS assembly of Aquilegia coerulea Goldsmith.</title>
        <authorList>
            <person name="Hodges S."/>
            <person name="Kramer E."/>
            <person name="Nordborg M."/>
            <person name="Tomkins J."/>
            <person name="Borevitz J."/>
            <person name="Derieg N."/>
            <person name="Yan J."/>
            <person name="Mihaltcheva S."/>
            <person name="Hayes R.D."/>
            <person name="Rokhsar D."/>
        </authorList>
    </citation>
    <scope>NUCLEOTIDE SEQUENCE [LARGE SCALE GENOMIC DNA]</scope>
    <source>
        <strain evidence="11">cv. Goldsmith</strain>
    </source>
</reference>